<dbReference type="EMBL" id="JAJTTC010000001">
    <property type="protein sequence ID" value="MCF0060379.1"/>
    <property type="molecule type" value="Genomic_DNA"/>
</dbReference>
<gene>
    <name evidence="3" type="ORF">LXM26_02665</name>
</gene>
<sequence length="116" mass="12908">MKQTYLILVFIMSGFPLIAQTNSVMSGQTEFEVKAIYGTVKGSFESPSGKVIFDPSAPTKSERHISIAASSFSTGKARRDQKMLKGNFFTQSCFQGYNSNPQQFSLSMITIWLQEC</sequence>
<reference evidence="3" key="1">
    <citation type="submission" date="2021-12" db="EMBL/GenBank/DDBJ databases">
        <title>Novel species in genus Dyadobacter.</title>
        <authorList>
            <person name="Ma C."/>
        </authorList>
    </citation>
    <scope>NUCLEOTIDE SEQUENCE</scope>
    <source>
        <strain evidence="3">LJ419</strain>
    </source>
</reference>
<evidence type="ECO:0000313" key="4">
    <source>
        <dbReference type="Proteomes" id="UP001139000"/>
    </source>
</evidence>
<feature type="chain" id="PRO_5040942343" evidence="1">
    <location>
        <begin position="22"/>
        <end position="116"/>
    </location>
</feature>
<feature type="signal peptide" evidence="1">
    <location>
        <begin position="1"/>
        <end position="21"/>
    </location>
</feature>
<dbReference type="InterPro" id="IPR007372">
    <property type="entry name" value="Lipid/polyisoprenoid-bd_YceI"/>
</dbReference>
<evidence type="ECO:0000313" key="3">
    <source>
        <dbReference type="EMBL" id="MCF0060379.1"/>
    </source>
</evidence>
<name>A0A9X1PHW9_9BACT</name>
<dbReference type="AlphaFoldDB" id="A0A9X1PHW9"/>
<dbReference type="SUPFAM" id="SSF101874">
    <property type="entry name" value="YceI-like"/>
    <property type="match status" value="1"/>
</dbReference>
<protein>
    <submittedName>
        <fullName evidence="3">YceI family protein</fullName>
    </submittedName>
</protein>
<proteinExistence type="predicted"/>
<evidence type="ECO:0000256" key="1">
    <source>
        <dbReference type="SAM" id="SignalP"/>
    </source>
</evidence>
<organism evidence="3 4">
    <name type="scientific">Dyadobacter chenwenxiniae</name>
    <dbReference type="NCBI Taxonomy" id="2906456"/>
    <lineage>
        <taxon>Bacteria</taxon>
        <taxon>Pseudomonadati</taxon>
        <taxon>Bacteroidota</taxon>
        <taxon>Cytophagia</taxon>
        <taxon>Cytophagales</taxon>
        <taxon>Spirosomataceae</taxon>
        <taxon>Dyadobacter</taxon>
    </lineage>
</organism>
<dbReference type="InterPro" id="IPR036761">
    <property type="entry name" value="TTHA0802/YceI-like_sf"/>
</dbReference>
<dbReference type="Proteomes" id="UP001139000">
    <property type="component" value="Unassembled WGS sequence"/>
</dbReference>
<comment type="caution">
    <text evidence="3">The sequence shown here is derived from an EMBL/GenBank/DDBJ whole genome shotgun (WGS) entry which is preliminary data.</text>
</comment>
<accession>A0A9X1PHW9</accession>
<dbReference type="Gene3D" id="2.40.128.110">
    <property type="entry name" value="Lipid/polyisoprenoid-binding, YceI-like"/>
    <property type="match status" value="1"/>
</dbReference>
<dbReference type="Pfam" id="PF04264">
    <property type="entry name" value="YceI"/>
    <property type="match status" value="1"/>
</dbReference>
<keyword evidence="4" id="KW-1185">Reference proteome</keyword>
<feature type="domain" description="Lipid/polyisoprenoid-binding YceI-like" evidence="2">
    <location>
        <begin position="29"/>
        <end position="90"/>
    </location>
</feature>
<keyword evidence="1" id="KW-0732">Signal</keyword>
<evidence type="ECO:0000259" key="2">
    <source>
        <dbReference type="Pfam" id="PF04264"/>
    </source>
</evidence>